<evidence type="ECO:0000313" key="9">
    <source>
        <dbReference type="EMBL" id="HIW91928.1"/>
    </source>
</evidence>
<keyword evidence="4 6" id="KW-0573">Peptidoglycan synthesis</keyword>
<evidence type="ECO:0000256" key="7">
    <source>
        <dbReference type="SAM" id="MobiDB-lite"/>
    </source>
</evidence>
<evidence type="ECO:0000313" key="10">
    <source>
        <dbReference type="Proteomes" id="UP000824190"/>
    </source>
</evidence>
<feature type="compositionally biased region" description="Low complexity" evidence="7">
    <location>
        <begin position="1"/>
        <end position="26"/>
    </location>
</feature>
<dbReference type="AlphaFoldDB" id="A0A9D1RRI2"/>
<name>A0A9D1RRI2_9CORY</name>
<accession>A0A9D1RRI2</accession>
<dbReference type="CDD" id="cd16913">
    <property type="entry name" value="YkuD_like"/>
    <property type="match status" value="1"/>
</dbReference>
<dbReference type="GO" id="GO:0005576">
    <property type="term" value="C:extracellular region"/>
    <property type="evidence" value="ECO:0007669"/>
    <property type="project" value="TreeGrafter"/>
</dbReference>
<dbReference type="InterPro" id="IPR050979">
    <property type="entry name" value="LD-transpeptidase"/>
</dbReference>
<evidence type="ECO:0000256" key="3">
    <source>
        <dbReference type="ARBA" id="ARBA00022960"/>
    </source>
</evidence>
<evidence type="ECO:0000259" key="8">
    <source>
        <dbReference type="PROSITE" id="PS52029"/>
    </source>
</evidence>
<dbReference type="SUPFAM" id="SSF141523">
    <property type="entry name" value="L,D-transpeptidase catalytic domain-like"/>
    <property type="match status" value="1"/>
</dbReference>
<feature type="compositionally biased region" description="Acidic residues" evidence="7">
    <location>
        <begin position="63"/>
        <end position="86"/>
    </location>
</feature>
<protein>
    <submittedName>
        <fullName evidence="9">L,D-transpeptidase family protein</fullName>
    </submittedName>
</protein>
<feature type="active site" description="Nucleophile" evidence="6">
    <location>
        <position position="210"/>
    </location>
</feature>
<evidence type="ECO:0000256" key="6">
    <source>
        <dbReference type="PROSITE-ProRule" id="PRU01373"/>
    </source>
</evidence>
<evidence type="ECO:0000256" key="2">
    <source>
        <dbReference type="ARBA" id="ARBA00022679"/>
    </source>
</evidence>
<keyword evidence="3 6" id="KW-0133">Cell shape</keyword>
<dbReference type="Pfam" id="PF03734">
    <property type="entry name" value="YkuD"/>
    <property type="match status" value="1"/>
</dbReference>
<dbReference type="PROSITE" id="PS52029">
    <property type="entry name" value="LD_TPASE"/>
    <property type="match status" value="1"/>
</dbReference>
<proteinExistence type="predicted"/>
<feature type="region of interest" description="Disordered" evidence="7">
    <location>
        <begin position="1"/>
        <end position="112"/>
    </location>
</feature>
<dbReference type="GO" id="GO:0071972">
    <property type="term" value="F:peptidoglycan L,D-transpeptidase activity"/>
    <property type="evidence" value="ECO:0007669"/>
    <property type="project" value="TreeGrafter"/>
</dbReference>
<dbReference type="EMBL" id="DXGC01000078">
    <property type="protein sequence ID" value="HIW91928.1"/>
    <property type="molecule type" value="Genomic_DNA"/>
</dbReference>
<organism evidence="9 10">
    <name type="scientific">Candidatus Corynebacterium avicola</name>
    <dbReference type="NCBI Taxonomy" id="2838527"/>
    <lineage>
        <taxon>Bacteria</taxon>
        <taxon>Bacillati</taxon>
        <taxon>Actinomycetota</taxon>
        <taxon>Actinomycetes</taxon>
        <taxon>Mycobacteriales</taxon>
        <taxon>Corynebacteriaceae</taxon>
        <taxon>Corynebacterium</taxon>
    </lineage>
</organism>
<evidence type="ECO:0000256" key="5">
    <source>
        <dbReference type="ARBA" id="ARBA00023316"/>
    </source>
</evidence>
<dbReference type="InterPro" id="IPR038063">
    <property type="entry name" value="Transpep_catalytic_dom"/>
</dbReference>
<dbReference type="InterPro" id="IPR005490">
    <property type="entry name" value="LD_TPept_cat_dom"/>
</dbReference>
<feature type="active site" description="Proton donor/acceptor" evidence="6">
    <location>
        <position position="199"/>
    </location>
</feature>
<sequence length="234" mass="24206">MATAFAVAPAATAAPADDGGAVAQAASSNKALPGIEDLPDADDVQGWADDAVENLPGEVTDNLPDEVTDNLPDEVTENLPGDDDSQDQAPDQSPAPAPDTNPAPEQTPRTGTAPCAVEAKACIDLGNQTAWLQDGNGNVTRGPVAISSGRAGYETPRGTTQVTRKIVDEWSNEWDAPMPYSVYFSAGTGYPNDIGIAFHEGDPGVMSHGCIHLAPGDAEAFFNHLQVGDVVDVV</sequence>
<dbReference type="Proteomes" id="UP000824190">
    <property type="component" value="Unassembled WGS sequence"/>
</dbReference>
<comment type="pathway">
    <text evidence="1 6">Cell wall biogenesis; peptidoglycan biosynthesis.</text>
</comment>
<reference evidence="9" key="2">
    <citation type="submission" date="2021-04" db="EMBL/GenBank/DDBJ databases">
        <authorList>
            <person name="Gilroy R."/>
        </authorList>
    </citation>
    <scope>NUCLEOTIDE SEQUENCE</scope>
    <source>
        <strain evidence="9">CHK32-1732</strain>
    </source>
</reference>
<dbReference type="GO" id="GO:0016740">
    <property type="term" value="F:transferase activity"/>
    <property type="evidence" value="ECO:0007669"/>
    <property type="project" value="UniProtKB-KW"/>
</dbReference>
<keyword evidence="2" id="KW-0808">Transferase</keyword>
<evidence type="ECO:0000256" key="4">
    <source>
        <dbReference type="ARBA" id="ARBA00022984"/>
    </source>
</evidence>
<dbReference type="Gene3D" id="2.40.440.10">
    <property type="entry name" value="L,D-transpeptidase catalytic domain-like"/>
    <property type="match status" value="1"/>
</dbReference>
<gene>
    <name evidence="9" type="ORF">H9870_09745</name>
</gene>
<dbReference type="GO" id="GO:0071555">
    <property type="term" value="P:cell wall organization"/>
    <property type="evidence" value="ECO:0007669"/>
    <property type="project" value="UniProtKB-UniRule"/>
</dbReference>
<dbReference type="GO" id="GO:0018104">
    <property type="term" value="P:peptidoglycan-protein cross-linking"/>
    <property type="evidence" value="ECO:0007669"/>
    <property type="project" value="TreeGrafter"/>
</dbReference>
<feature type="domain" description="L,D-TPase catalytic" evidence="8">
    <location>
        <begin position="119"/>
        <end position="234"/>
    </location>
</feature>
<comment type="caution">
    <text evidence="9">The sequence shown here is derived from an EMBL/GenBank/DDBJ whole genome shotgun (WGS) entry which is preliminary data.</text>
</comment>
<keyword evidence="5 6" id="KW-0961">Cell wall biogenesis/degradation</keyword>
<evidence type="ECO:0000256" key="1">
    <source>
        <dbReference type="ARBA" id="ARBA00004752"/>
    </source>
</evidence>
<dbReference type="PANTHER" id="PTHR30582:SF33">
    <property type="entry name" value="EXPORTED PROTEIN"/>
    <property type="match status" value="1"/>
</dbReference>
<dbReference type="GO" id="GO:0008360">
    <property type="term" value="P:regulation of cell shape"/>
    <property type="evidence" value="ECO:0007669"/>
    <property type="project" value="UniProtKB-UniRule"/>
</dbReference>
<reference evidence="9" key="1">
    <citation type="journal article" date="2021" name="PeerJ">
        <title>Extensive microbial diversity within the chicken gut microbiome revealed by metagenomics and culture.</title>
        <authorList>
            <person name="Gilroy R."/>
            <person name="Ravi A."/>
            <person name="Getino M."/>
            <person name="Pursley I."/>
            <person name="Horton D.L."/>
            <person name="Alikhan N.F."/>
            <person name="Baker D."/>
            <person name="Gharbi K."/>
            <person name="Hall N."/>
            <person name="Watson M."/>
            <person name="Adriaenssens E.M."/>
            <person name="Foster-Nyarko E."/>
            <person name="Jarju S."/>
            <person name="Secka A."/>
            <person name="Antonio M."/>
            <person name="Oren A."/>
            <person name="Chaudhuri R.R."/>
            <person name="La Ragione R."/>
            <person name="Hildebrand F."/>
            <person name="Pallen M.J."/>
        </authorList>
    </citation>
    <scope>NUCLEOTIDE SEQUENCE</scope>
    <source>
        <strain evidence="9">CHK32-1732</strain>
    </source>
</reference>
<dbReference type="PANTHER" id="PTHR30582">
    <property type="entry name" value="L,D-TRANSPEPTIDASE"/>
    <property type="match status" value="1"/>
</dbReference>